<dbReference type="InterPro" id="IPR027417">
    <property type="entry name" value="P-loop_NTPase"/>
</dbReference>
<proteinExistence type="predicted"/>
<organism evidence="1 2">
    <name type="scientific">Collybiopsis luxurians FD-317 M1</name>
    <dbReference type="NCBI Taxonomy" id="944289"/>
    <lineage>
        <taxon>Eukaryota</taxon>
        <taxon>Fungi</taxon>
        <taxon>Dikarya</taxon>
        <taxon>Basidiomycota</taxon>
        <taxon>Agaricomycotina</taxon>
        <taxon>Agaricomycetes</taxon>
        <taxon>Agaricomycetidae</taxon>
        <taxon>Agaricales</taxon>
        <taxon>Marasmiineae</taxon>
        <taxon>Omphalotaceae</taxon>
        <taxon>Collybiopsis</taxon>
        <taxon>Collybiopsis luxurians</taxon>
    </lineage>
</organism>
<reference evidence="1 2" key="1">
    <citation type="submission" date="2014-04" db="EMBL/GenBank/DDBJ databases">
        <title>Evolutionary Origins and Diversification of the Mycorrhizal Mutualists.</title>
        <authorList>
            <consortium name="DOE Joint Genome Institute"/>
            <consortium name="Mycorrhizal Genomics Consortium"/>
            <person name="Kohler A."/>
            <person name="Kuo A."/>
            <person name="Nagy L.G."/>
            <person name="Floudas D."/>
            <person name="Copeland A."/>
            <person name="Barry K.W."/>
            <person name="Cichocki N."/>
            <person name="Veneault-Fourrey C."/>
            <person name="LaButti K."/>
            <person name="Lindquist E.A."/>
            <person name="Lipzen A."/>
            <person name="Lundell T."/>
            <person name="Morin E."/>
            <person name="Murat C."/>
            <person name="Riley R."/>
            <person name="Ohm R."/>
            <person name="Sun H."/>
            <person name="Tunlid A."/>
            <person name="Henrissat B."/>
            <person name="Grigoriev I.V."/>
            <person name="Hibbett D.S."/>
            <person name="Martin F."/>
        </authorList>
    </citation>
    <scope>NUCLEOTIDE SEQUENCE [LARGE SCALE GENOMIC DNA]</scope>
    <source>
        <strain evidence="1 2">FD-317 M1</strain>
    </source>
</reference>
<sequence length="284" mass="32340">MPPRSERTLSVGSTFSTNTLSRAFDKFADVTQTVKEYCPRIRILVMGRRNAGKTTLLQRMAGSSDGQVFIRSSEGELIDPDTILRPSVERGRSHIEYEITYPSDEDYVFHDSRGMEAGSETEIKTLNEFIEDKQKKKILAQRLHVIWLCLPVDNDRPLGPQEMAFFNHGTEGVPVIAVFTKFEWRVTKAFGQLRDDGKSIAQARKEAPAKARQDFEVIQNERFINVSHKPAYYVYLKEMDQPSGSFDELTESTEGLVLNEVYQQLFLEIKHGDIKIAMAIALVQ</sequence>
<dbReference type="EMBL" id="KN834804">
    <property type="protein sequence ID" value="KIK55636.1"/>
    <property type="molecule type" value="Genomic_DNA"/>
</dbReference>
<evidence type="ECO:0000313" key="1">
    <source>
        <dbReference type="EMBL" id="KIK55636.1"/>
    </source>
</evidence>
<dbReference type="AlphaFoldDB" id="A0A0D0BLJ0"/>
<evidence type="ECO:0000313" key="2">
    <source>
        <dbReference type="Proteomes" id="UP000053593"/>
    </source>
</evidence>
<keyword evidence="2" id="KW-1185">Reference proteome</keyword>
<name>A0A0D0BLJ0_9AGAR</name>
<gene>
    <name evidence="1" type="ORF">GYMLUDRAFT_248456</name>
</gene>
<dbReference type="HOGENOM" id="CLU_023805_1_0_1"/>
<evidence type="ECO:0008006" key="3">
    <source>
        <dbReference type="Google" id="ProtNLM"/>
    </source>
</evidence>
<accession>A0A0D0BLJ0</accession>
<dbReference type="Proteomes" id="UP000053593">
    <property type="component" value="Unassembled WGS sequence"/>
</dbReference>
<dbReference type="CDD" id="cd00882">
    <property type="entry name" value="Ras_like_GTPase"/>
    <property type="match status" value="1"/>
</dbReference>
<dbReference type="SUPFAM" id="SSF52540">
    <property type="entry name" value="P-loop containing nucleoside triphosphate hydrolases"/>
    <property type="match status" value="1"/>
</dbReference>
<dbReference type="OrthoDB" id="59699at2759"/>
<dbReference type="Gene3D" id="3.40.50.300">
    <property type="entry name" value="P-loop containing nucleotide triphosphate hydrolases"/>
    <property type="match status" value="1"/>
</dbReference>
<protein>
    <recommendedName>
        <fullName evidence="3">G domain-containing protein</fullName>
    </recommendedName>
</protein>